<proteinExistence type="predicted"/>
<keyword evidence="2" id="KW-1185">Reference proteome</keyword>
<gene>
    <name evidence="1" type="ORF">GALMADRAFT_227224</name>
</gene>
<organism evidence="1 2">
    <name type="scientific">Galerina marginata (strain CBS 339.88)</name>
    <dbReference type="NCBI Taxonomy" id="685588"/>
    <lineage>
        <taxon>Eukaryota</taxon>
        <taxon>Fungi</taxon>
        <taxon>Dikarya</taxon>
        <taxon>Basidiomycota</taxon>
        <taxon>Agaricomycotina</taxon>
        <taxon>Agaricomycetes</taxon>
        <taxon>Agaricomycetidae</taxon>
        <taxon>Agaricales</taxon>
        <taxon>Agaricineae</taxon>
        <taxon>Strophariaceae</taxon>
        <taxon>Galerina</taxon>
    </lineage>
</organism>
<dbReference type="HOGENOM" id="CLU_1594657_0_0_1"/>
<reference evidence="2" key="1">
    <citation type="journal article" date="2014" name="Proc. Natl. Acad. Sci. U.S.A.">
        <title>Extensive sampling of basidiomycete genomes demonstrates inadequacy of the white-rot/brown-rot paradigm for wood decay fungi.</title>
        <authorList>
            <person name="Riley R."/>
            <person name="Salamov A.A."/>
            <person name="Brown D.W."/>
            <person name="Nagy L.G."/>
            <person name="Floudas D."/>
            <person name="Held B.W."/>
            <person name="Levasseur A."/>
            <person name="Lombard V."/>
            <person name="Morin E."/>
            <person name="Otillar R."/>
            <person name="Lindquist E.A."/>
            <person name="Sun H."/>
            <person name="LaButti K.M."/>
            <person name="Schmutz J."/>
            <person name="Jabbour D."/>
            <person name="Luo H."/>
            <person name="Baker S.E."/>
            <person name="Pisabarro A.G."/>
            <person name="Walton J.D."/>
            <person name="Blanchette R.A."/>
            <person name="Henrissat B."/>
            <person name="Martin F."/>
            <person name="Cullen D."/>
            <person name="Hibbett D.S."/>
            <person name="Grigoriev I.V."/>
        </authorList>
    </citation>
    <scope>NUCLEOTIDE SEQUENCE [LARGE SCALE GENOMIC DNA]</scope>
    <source>
        <strain evidence="2">CBS 339.88</strain>
    </source>
</reference>
<sequence length="167" mass="19387">MQPQWELARFQELHELVRSRVVSRCQWQEETENEDQEVNEAFSRHVEDRIHPIASLAKRALRMHCIERIPYTFGAPFLSPRSIRTTTPTRMNQCHPPCSSERTPGCRYTTIYSFKGNQNGIFNTLCYVASRTLRRTHAYSFSTASLLANNDVEVYISKVHPVDTIVL</sequence>
<name>A0A067SVF2_GALM3</name>
<dbReference type="Proteomes" id="UP000027222">
    <property type="component" value="Unassembled WGS sequence"/>
</dbReference>
<protein>
    <submittedName>
        <fullName evidence="1">Uncharacterized protein</fullName>
    </submittedName>
</protein>
<evidence type="ECO:0000313" key="1">
    <source>
        <dbReference type="EMBL" id="KDR74861.1"/>
    </source>
</evidence>
<evidence type="ECO:0000313" key="2">
    <source>
        <dbReference type="Proteomes" id="UP000027222"/>
    </source>
</evidence>
<dbReference type="EMBL" id="KL142382">
    <property type="protein sequence ID" value="KDR74861.1"/>
    <property type="molecule type" value="Genomic_DNA"/>
</dbReference>
<dbReference type="AlphaFoldDB" id="A0A067SVF2"/>
<accession>A0A067SVF2</accession>